<dbReference type="PANTHER" id="PTHR23023">
    <property type="entry name" value="DIMETHYLANILINE MONOOXYGENASE"/>
    <property type="match status" value="1"/>
</dbReference>
<keyword evidence="2" id="KW-0285">Flavoprotein</keyword>
<protein>
    <submittedName>
        <fullName evidence="6">Monooxygenase</fullName>
    </submittedName>
</protein>
<keyword evidence="7" id="KW-1185">Reference proteome</keyword>
<dbReference type="SUPFAM" id="SSF51905">
    <property type="entry name" value="FAD/NAD(P)-binding domain"/>
    <property type="match status" value="2"/>
</dbReference>
<dbReference type="InterPro" id="IPR036188">
    <property type="entry name" value="FAD/NAD-bd_sf"/>
</dbReference>
<evidence type="ECO:0000256" key="1">
    <source>
        <dbReference type="ARBA" id="ARBA00009183"/>
    </source>
</evidence>
<dbReference type="InterPro" id="IPR020946">
    <property type="entry name" value="Flavin_mOase-like"/>
</dbReference>
<dbReference type="EMBL" id="JASJQH010006991">
    <property type="protein sequence ID" value="KAK9721085.1"/>
    <property type="molecule type" value="Genomic_DNA"/>
</dbReference>
<evidence type="ECO:0000313" key="6">
    <source>
        <dbReference type="EMBL" id="KAK9721085.1"/>
    </source>
</evidence>
<dbReference type="Proteomes" id="UP001479436">
    <property type="component" value="Unassembled WGS sequence"/>
</dbReference>
<evidence type="ECO:0000256" key="4">
    <source>
        <dbReference type="ARBA" id="ARBA00022857"/>
    </source>
</evidence>
<sequence>MAATDSEHYSFQKPVKRIAIVGAGPTGLIVGKNLSQEDAFEVNIFERNDSIGGIWNYSVDKGPAIQYPQLSAGSYDTHCGPIPSPMYQSLRTNLFHDVMEVHGHKFPDHTDTYPQHGDVLRYLQTYAKKFDLMRLISFNTTVISAKWDSEEAQWSVELATKQDNQIETRIEIFDAFIVCNGHHSVPHVPEIPGLQESVAQYPQLFKHSSEYRDAEEFREQSVFLIGSQASGVDIAHDLAKYPDIQVNLAIRNMPGRPVRDYKSFNPKITRHPEITSFDSKTREIHFIDGTSVPFPDHIIFSTGYFYSYPFFRNNTHEALNEVDVTDGFHVKSLYKHLFYAPNPTLCFVALQNIASPFVMADYQGKVMAKVFSGKAILPNESDMLTSYLKDIEGKPGPIYHIAGLGQIDYLDELSNWVDNAIPVPTEQWRQRLIEINDIVLERLGFKTPLAFN</sequence>
<accession>A0ABR2W6A6</accession>
<keyword evidence="4" id="KW-0521">NADP</keyword>
<comment type="caution">
    <text evidence="6">The sequence shown here is derived from an EMBL/GenBank/DDBJ whole genome shotgun (WGS) entry which is preliminary data.</text>
</comment>
<evidence type="ECO:0000256" key="3">
    <source>
        <dbReference type="ARBA" id="ARBA00022827"/>
    </source>
</evidence>
<dbReference type="GO" id="GO:0004497">
    <property type="term" value="F:monooxygenase activity"/>
    <property type="evidence" value="ECO:0007669"/>
    <property type="project" value="UniProtKB-KW"/>
</dbReference>
<proteinExistence type="inferred from homology"/>
<evidence type="ECO:0000256" key="5">
    <source>
        <dbReference type="ARBA" id="ARBA00023002"/>
    </source>
</evidence>
<keyword evidence="5" id="KW-0560">Oxidoreductase</keyword>
<dbReference type="PIRSF" id="PIRSF000332">
    <property type="entry name" value="FMO"/>
    <property type="match status" value="1"/>
</dbReference>
<evidence type="ECO:0000313" key="7">
    <source>
        <dbReference type="Proteomes" id="UP001479436"/>
    </source>
</evidence>
<dbReference type="Pfam" id="PF00743">
    <property type="entry name" value="FMO-like"/>
    <property type="match status" value="2"/>
</dbReference>
<dbReference type="Gene3D" id="3.50.50.60">
    <property type="entry name" value="FAD/NAD(P)-binding domain"/>
    <property type="match status" value="2"/>
</dbReference>
<gene>
    <name evidence="6" type="primary">FMO1_2</name>
    <name evidence="6" type="ORF">K7432_003690</name>
</gene>
<evidence type="ECO:0000256" key="2">
    <source>
        <dbReference type="ARBA" id="ARBA00022630"/>
    </source>
</evidence>
<comment type="similarity">
    <text evidence="1">Belongs to the FMO family.</text>
</comment>
<organism evidence="6 7">
    <name type="scientific">Basidiobolus ranarum</name>
    <dbReference type="NCBI Taxonomy" id="34480"/>
    <lineage>
        <taxon>Eukaryota</taxon>
        <taxon>Fungi</taxon>
        <taxon>Fungi incertae sedis</taxon>
        <taxon>Zoopagomycota</taxon>
        <taxon>Entomophthoromycotina</taxon>
        <taxon>Basidiobolomycetes</taxon>
        <taxon>Basidiobolales</taxon>
        <taxon>Basidiobolaceae</taxon>
        <taxon>Basidiobolus</taxon>
    </lineage>
</organism>
<dbReference type="InterPro" id="IPR000960">
    <property type="entry name" value="Flavin_mOase"/>
</dbReference>
<keyword evidence="3" id="KW-0274">FAD</keyword>
<name>A0ABR2W6A6_9FUNG</name>
<dbReference type="PRINTS" id="PR00419">
    <property type="entry name" value="ADXRDTASE"/>
</dbReference>
<dbReference type="InterPro" id="IPR050346">
    <property type="entry name" value="FMO-like"/>
</dbReference>
<keyword evidence="6" id="KW-0503">Monooxygenase</keyword>
<reference evidence="6 7" key="1">
    <citation type="submission" date="2023-04" db="EMBL/GenBank/DDBJ databases">
        <title>Genome of Basidiobolus ranarum AG-B5.</title>
        <authorList>
            <person name="Stajich J.E."/>
            <person name="Carter-House D."/>
            <person name="Gryganskyi A."/>
        </authorList>
    </citation>
    <scope>NUCLEOTIDE SEQUENCE [LARGE SCALE GENOMIC DNA]</scope>
    <source>
        <strain evidence="6 7">AG-B5</strain>
    </source>
</reference>